<dbReference type="PANTHER" id="PTHR43642:SF1">
    <property type="entry name" value="HYBRID SIGNAL TRANSDUCTION HISTIDINE KINASE G"/>
    <property type="match status" value="1"/>
</dbReference>
<dbReference type="SMART" id="SM00065">
    <property type="entry name" value="GAF"/>
    <property type="match status" value="1"/>
</dbReference>
<dbReference type="InterPro" id="IPR011009">
    <property type="entry name" value="Kinase-like_dom_sf"/>
</dbReference>
<dbReference type="SUPFAM" id="SSF55781">
    <property type="entry name" value="GAF domain-like"/>
    <property type="match status" value="1"/>
</dbReference>
<dbReference type="GO" id="GO:0005524">
    <property type="term" value="F:ATP binding"/>
    <property type="evidence" value="ECO:0007669"/>
    <property type="project" value="InterPro"/>
</dbReference>
<dbReference type="PANTHER" id="PTHR43642">
    <property type="entry name" value="HYBRID SIGNAL TRANSDUCTION HISTIDINE KINASE G"/>
    <property type="match status" value="1"/>
</dbReference>
<dbReference type="EMBL" id="NMQE01000099">
    <property type="protein sequence ID" value="PMB26393.1"/>
    <property type="molecule type" value="Genomic_DNA"/>
</dbReference>
<dbReference type="Pfam" id="PF01590">
    <property type="entry name" value="GAF"/>
    <property type="match status" value="1"/>
</dbReference>
<dbReference type="CDD" id="cd00082">
    <property type="entry name" value="HisKA"/>
    <property type="match status" value="1"/>
</dbReference>
<dbReference type="SUPFAM" id="SSF56112">
    <property type="entry name" value="Protein kinase-like (PK-like)"/>
    <property type="match status" value="1"/>
</dbReference>
<dbReference type="PROSITE" id="PS00108">
    <property type="entry name" value="PROTEIN_KINASE_ST"/>
    <property type="match status" value="1"/>
</dbReference>
<keyword evidence="3" id="KW-0597">Phosphoprotein</keyword>
<dbReference type="InterPro" id="IPR003594">
    <property type="entry name" value="HATPase_dom"/>
</dbReference>
<dbReference type="PRINTS" id="PR00344">
    <property type="entry name" value="BCTRLSENSOR"/>
</dbReference>
<comment type="caution">
    <text evidence="8">The sequence shown here is derived from an EMBL/GenBank/DDBJ whole genome shotgun (WGS) entry which is preliminary data.</text>
</comment>
<dbReference type="InterPro" id="IPR005467">
    <property type="entry name" value="His_kinase_dom"/>
</dbReference>
<dbReference type="InterPro" id="IPR041664">
    <property type="entry name" value="AAA_16"/>
</dbReference>
<dbReference type="Pfam" id="PF13191">
    <property type="entry name" value="AAA_16"/>
    <property type="match status" value="1"/>
</dbReference>
<dbReference type="Gene3D" id="1.10.510.10">
    <property type="entry name" value="Transferase(Phosphotransferase) domain 1"/>
    <property type="match status" value="1"/>
</dbReference>
<feature type="domain" description="Protein kinase" evidence="6">
    <location>
        <begin position="11"/>
        <end position="270"/>
    </location>
</feature>
<dbReference type="Gene3D" id="3.40.50.300">
    <property type="entry name" value="P-loop containing nucleotide triphosphate hydrolases"/>
    <property type="match status" value="1"/>
</dbReference>
<evidence type="ECO:0000256" key="3">
    <source>
        <dbReference type="ARBA" id="ARBA00022553"/>
    </source>
</evidence>
<dbReference type="SUPFAM" id="SSF52540">
    <property type="entry name" value="P-loop containing nucleoside triphosphate hydrolases"/>
    <property type="match status" value="1"/>
</dbReference>
<keyword evidence="4 8" id="KW-0418">Kinase</keyword>
<dbReference type="Pfam" id="PF02518">
    <property type="entry name" value="HATPase_c"/>
    <property type="match status" value="1"/>
</dbReference>
<dbReference type="PROSITE" id="PS50109">
    <property type="entry name" value="HIS_KIN"/>
    <property type="match status" value="1"/>
</dbReference>
<evidence type="ECO:0000313" key="9">
    <source>
        <dbReference type="Proteomes" id="UP000235081"/>
    </source>
</evidence>
<dbReference type="SUPFAM" id="SSF47384">
    <property type="entry name" value="Homodimeric domain of signal transducing histidine kinase"/>
    <property type="match status" value="1"/>
</dbReference>
<name>A0A2N6LME7_9CYAN</name>
<dbReference type="InterPro" id="IPR003661">
    <property type="entry name" value="HisK_dim/P_dom"/>
</dbReference>
<keyword evidence="4 8" id="KW-0808">Transferase</keyword>
<reference evidence="8 9" key="1">
    <citation type="submission" date="2017-07" db="EMBL/GenBank/DDBJ databases">
        <title>Genomes of Fischerella (Mastigocladus) sp. strains.</title>
        <authorList>
            <person name="Miller S.R."/>
        </authorList>
    </citation>
    <scope>NUCLEOTIDE SEQUENCE [LARGE SCALE GENOMIC DNA]</scope>
    <source>
        <strain evidence="8 9">CCMEE 5318</strain>
    </source>
</reference>
<evidence type="ECO:0000256" key="1">
    <source>
        <dbReference type="ARBA" id="ARBA00000085"/>
    </source>
</evidence>
<dbReference type="Gene3D" id="1.10.287.130">
    <property type="match status" value="1"/>
</dbReference>
<dbReference type="SMART" id="SM00388">
    <property type="entry name" value="HisKA"/>
    <property type="match status" value="1"/>
</dbReference>
<dbReference type="InterPro" id="IPR008271">
    <property type="entry name" value="Ser/Thr_kinase_AS"/>
</dbReference>
<comment type="catalytic activity">
    <reaction evidence="1">
        <text>ATP + protein L-histidine = ADP + protein N-phospho-L-histidine.</text>
        <dbReference type="EC" id="2.7.13.3"/>
    </reaction>
</comment>
<protein>
    <recommendedName>
        <fullName evidence="2">histidine kinase</fullName>
        <ecNumber evidence="2">2.7.13.3</ecNumber>
    </recommendedName>
</protein>
<dbReference type="InterPro" id="IPR003018">
    <property type="entry name" value="GAF"/>
</dbReference>
<dbReference type="InterPro" id="IPR027417">
    <property type="entry name" value="P-loop_NTPase"/>
</dbReference>
<dbReference type="InterPro" id="IPR004358">
    <property type="entry name" value="Sig_transdc_His_kin-like_C"/>
</dbReference>
<dbReference type="InterPro" id="IPR029016">
    <property type="entry name" value="GAF-like_dom_sf"/>
</dbReference>
<dbReference type="Gene3D" id="3.30.450.40">
    <property type="match status" value="1"/>
</dbReference>
<dbReference type="InterPro" id="IPR000719">
    <property type="entry name" value="Prot_kinase_dom"/>
</dbReference>
<evidence type="ECO:0000256" key="4">
    <source>
        <dbReference type="ARBA" id="ARBA00022777"/>
    </source>
</evidence>
<dbReference type="GO" id="GO:0004674">
    <property type="term" value="F:protein serine/threonine kinase activity"/>
    <property type="evidence" value="ECO:0007669"/>
    <property type="project" value="UniProtKB-KW"/>
</dbReference>
<evidence type="ECO:0000256" key="2">
    <source>
        <dbReference type="ARBA" id="ARBA00012438"/>
    </source>
</evidence>
<dbReference type="GO" id="GO:0000155">
    <property type="term" value="F:phosphorelay sensor kinase activity"/>
    <property type="evidence" value="ECO:0007669"/>
    <property type="project" value="InterPro"/>
</dbReference>
<dbReference type="RefSeq" id="WP_102180505.1">
    <property type="nucleotide sequence ID" value="NZ_NMQE01000099.1"/>
</dbReference>
<dbReference type="InterPro" id="IPR036097">
    <property type="entry name" value="HisK_dim/P_sf"/>
</dbReference>
<dbReference type="SUPFAM" id="SSF55874">
    <property type="entry name" value="ATPase domain of HSP90 chaperone/DNA topoisomerase II/histidine kinase"/>
    <property type="match status" value="1"/>
</dbReference>
<dbReference type="SUPFAM" id="SSF48452">
    <property type="entry name" value="TPR-like"/>
    <property type="match status" value="1"/>
</dbReference>
<accession>A0A2N6LME7</accession>
<dbReference type="Pfam" id="PF00069">
    <property type="entry name" value="Pkinase"/>
    <property type="match status" value="1"/>
</dbReference>
<evidence type="ECO:0000259" key="7">
    <source>
        <dbReference type="PROSITE" id="PS50109"/>
    </source>
</evidence>
<dbReference type="InterPro" id="IPR036890">
    <property type="entry name" value="HATPase_C_sf"/>
</dbReference>
<dbReference type="SMART" id="SM00220">
    <property type="entry name" value="S_TKc"/>
    <property type="match status" value="1"/>
</dbReference>
<dbReference type="InterPro" id="IPR011990">
    <property type="entry name" value="TPR-like_helical_dom_sf"/>
</dbReference>
<dbReference type="SMART" id="SM00387">
    <property type="entry name" value="HATPase_c"/>
    <property type="match status" value="1"/>
</dbReference>
<dbReference type="InterPro" id="IPR053159">
    <property type="entry name" value="Hybrid_Histidine_Kinase"/>
</dbReference>
<proteinExistence type="predicted"/>
<dbReference type="CDD" id="cd14014">
    <property type="entry name" value="STKc_PknB_like"/>
    <property type="match status" value="1"/>
</dbReference>
<keyword evidence="8" id="KW-0723">Serine/threonine-protein kinase</keyword>
<dbReference type="EC" id="2.7.13.3" evidence="2"/>
<organism evidence="8 9">
    <name type="scientific">Fischerella thermalis CCMEE 5318</name>
    <dbReference type="NCBI Taxonomy" id="2019666"/>
    <lineage>
        <taxon>Bacteria</taxon>
        <taxon>Bacillati</taxon>
        <taxon>Cyanobacteriota</taxon>
        <taxon>Cyanophyceae</taxon>
        <taxon>Nostocales</taxon>
        <taxon>Hapalosiphonaceae</taxon>
        <taxon>Fischerella</taxon>
    </lineage>
</organism>
<evidence type="ECO:0000313" key="8">
    <source>
        <dbReference type="EMBL" id="PMB26393.1"/>
    </source>
</evidence>
<dbReference type="PROSITE" id="PS50011">
    <property type="entry name" value="PROTEIN_KINASE_DOM"/>
    <property type="match status" value="1"/>
</dbReference>
<dbReference type="Proteomes" id="UP000235081">
    <property type="component" value="Unassembled WGS sequence"/>
</dbReference>
<gene>
    <name evidence="8" type="ORF">CEN46_03785</name>
</gene>
<feature type="domain" description="Histidine kinase" evidence="7">
    <location>
        <begin position="1550"/>
        <end position="1807"/>
    </location>
</feature>
<evidence type="ECO:0000259" key="6">
    <source>
        <dbReference type="PROSITE" id="PS50011"/>
    </source>
</evidence>
<evidence type="ECO:0000256" key="5">
    <source>
        <dbReference type="ARBA" id="ARBA00023012"/>
    </source>
</evidence>
<sequence length="1807" mass="203221">MVEATVNIPGYRVLEKIYTGTRTLVYRGLRKQDQQPVVIKLMRNEYPSFNELVQFRNQYTIAKNLDIPGIVQPLSLETYGNGYALVMEDFGGISLQEWMKQNIPSVEEFLDIAIQITLILEKLHRDRIIHKDIKPANILINPTTKQIKIIDFSIASLLPRETQEIQNLKVLEGTLAYLSPEQTGRMNRGIDYRSDFYSLGVTFFELLTGRLPFQSNDPLELVHCHIAKQPPSFTSEEIPQVLSDIVTKLMAKNAEDRYQSAFGLRYDLELCLQQWQKTKQITTFELGNRDICDRFLIPEKLYGREVEVTALLQAFEYVSSGNQEIILVAGFSGIGKTAVVNEVHKPIVRQRGYFIKGKYDQFQRNIPFSAFVQAFRDLIAQLLSESDANLQQWKTKILENLGENGQIIIDVIPELEKIIGSQPPVPELFGTAAQNRFNLVFQKFIQVFADKAHPLVIFLDDLQWADLASLKLIQLLINENNTGYLLLIGAYRDNEVTTAHPLMLTLEELSKKGLSINTITLSPLKQSDVNQLIAETLNCSLELALPLAELVYQNTQGNPFFTNQLLKSLYEDGLIKFNFDSGYWQCDISQIRSIALKDDVVDFMALQLQKLPVSTQKVLQLAACIGNQFDLNTLAIICEQSLEETAASLWKALQAGLIVPQSEIYKFFQDDDNDLLVIDQLAITNHQLPNYKFLHDRVQQAAYSLIAAEQKKSTHLNIGQLLLQNIPETEWRDKIFAIVNQLNIGAELITQQEQRNQLASLNLIAGQKAKATTAFLAAIEYLNRGINLLREDCWQSQYELTLALYTNAAEAAYFGSKFEQMERFAEVVLQQAQTLLDKIKIYEIKVITAIVQTQQQQAIKIALVVLQLLDINIPNQPSANEIQQAIEEVSADLAGKEIADLINLPMMNNPEKIAAMRLLMAVIPAAFQTAPELVPIITLKMVSLSINYGNCAVSAYGYCLYGLLLCGAFGNIDSGYQFGNLALKIVSKFDAEELQAKIFTVVNAHIKFWKEHLMNTLSPALEGYAMGLETGDLEYAGYCAYIYPVHSFWSGKELGQTEKELQTYCEALTQIKQQVALTWNQIYWQTVLNLQGKSENVCYLIGSAFDEKEMLPRHQQMNDFYTMGHLFLNKLMLCYLFEDIPQAVENAAKAEKCLGGLTGLIVVSLIYFYDSLARLALYPNASEDEQAEIFHNIQANQEKMQQWAEHAPMNFLHKYYLVEAECDRVLGKYVEAMELYDRAIALAKENEYLNEEALIHELAAKFYLQWGKNKIASIYMTDAYYAYARWGAKAKVAYLESKYPQLLTSILQAERKPSKIGETISLISTGTIHSTSKETSAILDLAGVMKAAQAISGEIQLEQLLSTLMRVVLENAGATKCALILSKAEKWVIEATGSTEETGTKVLQSIPLETSQTVPVSLIYYVARTHKTLVIDDSRTTASTEQFSSLQNDPYIQRQQPKSLMCNPILYRGKLIGILYLENNLTAGAFTSSRMELLSLLCSQAAISLENARLYQQAQDYAQQLEQSLSHLQQIQLQLVQSEKMSALGNLVAGVAHEINNPVGFIAGNLEPAQKYVQDLFHLINLYQQKYPNPDLEIQAEIAAIDLEYVREDLPKLILSMQEGVQRIRSISDSLRSFSRADTESKIAFNIHEGLDSTILILKHRLKANNTRPAIEVVKNYGDIPPIPCFAGQLNQVFMNLLANAIDALEESNFGRNFQEIQAHPNCITVSTSMSQDKNSVLIRIQDNGVGMSEQVRQKIFDHLFTTKAIGKGTGLGLSIARQIVVEKHGGTLEVNSTPGLGAEFVITIPA</sequence>
<dbReference type="Gene3D" id="3.30.565.10">
    <property type="entry name" value="Histidine kinase-like ATPase, C-terminal domain"/>
    <property type="match status" value="1"/>
</dbReference>
<keyword evidence="5" id="KW-0902">Two-component regulatory system</keyword>